<gene>
    <name evidence="2" type="ORF">AVEN_25454_1</name>
</gene>
<reference evidence="2 3" key="1">
    <citation type="journal article" date="2019" name="Sci. Rep.">
        <title>Orb-weaving spider Araneus ventricosus genome elucidates the spidroin gene catalogue.</title>
        <authorList>
            <person name="Kono N."/>
            <person name="Nakamura H."/>
            <person name="Ohtoshi R."/>
            <person name="Moran D.A.P."/>
            <person name="Shinohara A."/>
            <person name="Yoshida Y."/>
            <person name="Fujiwara M."/>
            <person name="Mori M."/>
            <person name="Tomita M."/>
            <person name="Arakawa K."/>
        </authorList>
    </citation>
    <scope>NUCLEOTIDE SEQUENCE [LARGE SCALE GENOMIC DNA]</scope>
</reference>
<dbReference type="EMBL" id="BGPR01005131">
    <property type="protein sequence ID" value="GBN07094.1"/>
    <property type="molecule type" value="Genomic_DNA"/>
</dbReference>
<evidence type="ECO:0000259" key="1">
    <source>
        <dbReference type="Pfam" id="PF13358"/>
    </source>
</evidence>
<dbReference type="OrthoDB" id="25402at2759"/>
<dbReference type="InterPro" id="IPR038717">
    <property type="entry name" value="Tc1-like_DDE_dom"/>
</dbReference>
<dbReference type="Gene3D" id="3.30.420.10">
    <property type="entry name" value="Ribonuclease H-like superfamily/Ribonuclease H"/>
    <property type="match status" value="1"/>
</dbReference>
<evidence type="ECO:0000313" key="3">
    <source>
        <dbReference type="Proteomes" id="UP000499080"/>
    </source>
</evidence>
<feature type="domain" description="Tc1-like transposase DDE" evidence="1">
    <location>
        <begin position="57"/>
        <end position="97"/>
    </location>
</feature>
<comment type="caution">
    <text evidence="2">The sequence shown here is derived from an EMBL/GenBank/DDBJ whole genome shotgun (WGS) entry which is preliminary data.</text>
</comment>
<sequence length="105" mass="12225">MATVLQKTRFWLHESKSIVTVQRIIRLKYRNCRSPTRVSPTHVFQSATGAGFAFMDDNARPHHTRAVEELLDNEDITGMEWPDYSPNLNLIEHVSGDVFRYDYMP</sequence>
<keyword evidence="3" id="KW-1185">Reference proteome</keyword>
<dbReference type="Pfam" id="PF13358">
    <property type="entry name" value="DDE_3"/>
    <property type="match status" value="1"/>
</dbReference>
<dbReference type="InterPro" id="IPR036397">
    <property type="entry name" value="RNaseH_sf"/>
</dbReference>
<dbReference type="AlphaFoldDB" id="A0A4Y2KXD3"/>
<dbReference type="GO" id="GO:0003676">
    <property type="term" value="F:nucleic acid binding"/>
    <property type="evidence" value="ECO:0007669"/>
    <property type="project" value="InterPro"/>
</dbReference>
<organism evidence="2 3">
    <name type="scientific">Araneus ventricosus</name>
    <name type="common">Orbweaver spider</name>
    <name type="synonym">Epeira ventricosa</name>
    <dbReference type="NCBI Taxonomy" id="182803"/>
    <lineage>
        <taxon>Eukaryota</taxon>
        <taxon>Metazoa</taxon>
        <taxon>Ecdysozoa</taxon>
        <taxon>Arthropoda</taxon>
        <taxon>Chelicerata</taxon>
        <taxon>Arachnida</taxon>
        <taxon>Araneae</taxon>
        <taxon>Araneomorphae</taxon>
        <taxon>Entelegynae</taxon>
        <taxon>Araneoidea</taxon>
        <taxon>Araneidae</taxon>
        <taxon>Araneus</taxon>
    </lineage>
</organism>
<evidence type="ECO:0000313" key="2">
    <source>
        <dbReference type="EMBL" id="GBN07094.1"/>
    </source>
</evidence>
<proteinExistence type="predicted"/>
<protein>
    <recommendedName>
        <fullName evidence="1">Tc1-like transposase DDE domain-containing protein</fullName>
    </recommendedName>
</protein>
<dbReference type="Proteomes" id="UP000499080">
    <property type="component" value="Unassembled WGS sequence"/>
</dbReference>
<name>A0A4Y2KXD3_ARAVE</name>
<accession>A0A4Y2KXD3</accession>